<proteinExistence type="predicted"/>
<dbReference type="Proteomes" id="UP000445000">
    <property type="component" value="Unassembled WGS sequence"/>
</dbReference>
<name>A0A829YH82_9GAMM</name>
<dbReference type="AlphaFoldDB" id="A0A829YH82"/>
<accession>A0A829YH82</accession>
<gene>
    <name evidence="1" type="ORF">GCM10011487_46040</name>
</gene>
<dbReference type="RefSeq" id="WP_209005478.1">
    <property type="nucleotide sequence ID" value="NZ_BLJN01000004.1"/>
</dbReference>
<comment type="caution">
    <text evidence="1">The sequence shown here is derived from an EMBL/GenBank/DDBJ whole genome shotgun (WGS) entry which is preliminary data.</text>
</comment>
<evidence type="ECO:0000313" key="2">
    <source>
        <dbReference type="Proteomes" id="UP000445000"/>
    </source>
</evidence>
<organism evidence="1 2">
    <name type="scientific">Steroidobacter agaridevorans</name>
    <dbReference type="NCBI Taxonomy" id="2695856"/>
    <lineage>
        <taxon>Bacteria</taxon>
        <taxon>Pseudomonadati</taxon>
        <taxon>Pseudomonadota</taxon>
        <taxon>Gammaproteobacteria</taxon>
        <taxon>Steroidobacterales</taxon>
        <taxon>Steroidobacteraceae</taxon>
        <taxon>Steroidobacter</taxon>
    </lineage>
</organism>
<reference evidence="2" key="1">
    <citation type="submission" date="2020-01" db="EMBL/GenBank/DDBJ databases">
        <title>'Steroidobacter agaridevorans' sp. nov., agar-degrading bacteria isolated from rhizosphere soils.</title>
        <authorList>
            <person name="Ikenaga M."/>
            <person name="Kataoka M."/>
            <person name="Murouchi A."/>
            <person name="Katsuragi S."/>
            <person name="Sakai M."/>
        </authorList>
    </citation>
    <scope>NUCLEOTIDE SEQUENCE [LARGE SCALE GENOMIC DNA]</scope>
    <source>
        <strain evidence="2">YU21-B</strain>
    </source>
</reference>
<sequence length="171" mass="19018">MLQMSVNREYGLDAIHAIALSSTERLHHWLGGRWSLLFSHPEDFASHGFEADRWVSCLSEELERLDLAVVASGGSYRRSWVSHVGGRFIPFHEVDELLPGDWHGNPYEHFVTILDADMRARRTIVYAAGTAVPSPIDLAQTAAGLRARGLPRQLAAFCRASSSPRARASRP</sequence>
<dbReference type="EMBL" id="BLJN01000004">
    <property type="protein sequence ID" value="GFE82604.1"/>
    <property type="molecule type" value="Genomic_DNA"/>
</dbReference>
<evidence type="ECO:0000313" key="1">
    <source>
        <dbReference type="EMBL" id="GFE82604.1"/>
    </source>
</evidence>
<protein>
    <submittedName>
        <fullName evidence="1">Uncharacterized protein</fullName>
    </submittedName>
</protein>
<keyword evidence="2" id="KW-1185">Reference proteome</keyword>